<dbReference type="SFLD" id="SFLDG01129">
    <property type="entry name" value="C1.5:_HAD__Beta-PGM__Phosphata"/>
    <property type="match status" value="1"/>
</dbReference>
<dbReference type="SFLD" id="SFLDS00003">
    <property type="entry name" value="Haloacid_Dehalogenase"/>
    <property type="match status" value="1"/>
</dbReference>
<proteinExistence type="inferred from homology"/>
<dbReference type="Gene3D" id="3.40.50.1000">
    <property type="entry name" value="HAD superfamily/HAD-like"/>
    <property type="match status" value="1"/>
</dbReference>
<protein>
    <recommendedName>
        <fullName evidence="6">HAD family hydrolase</fullName>
    </recommendedName>
</protein>
<dbReference type="KEGG" id="eff:skT53_21610"/>
<dbReference type="RefSeq" id="WP_200756894.1">
    <property type="nucleotide sequence ID" value="NZ_AP023366.1"/>
</dbReference>
<accession>A0A7I8DEA3</accession>
<dbReference type="InterPro" id="IPR036412">
    <property type="entry name" value="HAD-like_sf"/>
</dbReference>
<reference evidence="4 5" key="1">
    <citation type="submission" date="2020-08" db="EMBL/GenBank/DDBJ databases">
        <title>Complete Genome Sequence of Effusibacillus dendaii Strain skT53, Isolated from Farmland soil.</title>
        <authorList>
            <person name="Konishi T."/>
            <person name="Kawasaki H."/>
        </authorList>
    </citation>
    <scope>NUCLEOTIDE SEQUENCE [LARGE SCALE GENOMIC DNA]</scope>
    <source>
        <strain evidence="5">skT53</strain>
    </source>
</reference>
<dbReference type="InterPro" id="IPR023198">
    <property type="entry name" value="PGP-like_dom2"/>
</dbReference>
<dbReference type="GO" id="GO:0016787">
    <property type="term" value="F:hydrolase activity"/>
    <property type="evidence" value="ECO:0007669"/>
    <property type="project" value="UniProtKB-KW"/>
</dbReference>
<evidence type="ECO:0000256" key="3">
    <source>
        <dbReference type="ARBA" id="ARBA00022801"/>
    </source>
</evidence>
<dbReference type="Proteomes" id="UP000593802">
    <property type="component" value="Chromosome"/>
</dbReference>
<evidence type="ECO:0000313" key="4">
    <source>
        <dbReference type="EMBL" id="BCJ87176.1"/>
    </source>
</evidence>
<dbReference type="InterPro" id="IPR006439">
    <property type="entry name" value="HAD-SF_hydro_IA"/>
</dbReference>
<name>A0A7I8DEA3_9BACL</name>
<dbReference type="EMBL" id="AP023366">
    <property type="protein sequence ID" value="BCJ87176.1"/>
    <property type="molecule type" value="Genomic_DNA"/>
</dbReference>
<dbReference type="PRINTS" id="PR00413">
    <property type="entry name" value="HADHALOGNASE"/>
</dbReference>
<sequence length="226" mass="25296">MIEAVVFDFDGLIFDSETHEYQVLQQIYASYGAELPLDVWGKCIGTHANFFDAYAYLESCIGKPVDRESMAKLRREMFDQRVAQETARPGVEEYLATAKEMGLKIGLASSSRREWVMRFLSQLNLLHYFVCIRTAEDVKRVKPEPDLYLAALACLGVAPDRAVAFEDSPNGALAARRAGMYCVIVPNSVTANLPFGEYDLRLDSMADMSLREVCGRLSGRADDILD</sequence>
<evidence type="ECO:0000256" key="1">
    <source>
        <dbReference type="ARBA" id="ARBA00006171"/>
    </source>
</evidence>
<dbReference type="Gene3D" id="1.10.150.240">
    <property type="entry name" value="Putative phosphatase, domain 2"/>
    <property type="match status" value="1"/>
</dbReference>
<gene>
    <name evidence="4" type="primary">yhcW</name>
    <name evidence="4" type="ORF">skT53_21610</name>
</gene>
<dbReference type="GO" id="GO:0046872">
    <property type="term" value="F:metal ion binding"/>
    <property type="evidence" value="ECO:0007669"/>
    <property type="project" value="UniProtKB-KW"/>
</dbReference>
<evidence type="ECO:0008006" key="6">
    <source>
        <dbReference type="Google" id="ProtNLM"/>
    </source>
</evidence>
<keyword evidence="5" id="KW-1185">Reference proteome</keyword>
<dbReference type="FunFam" id="3.40.50.1000:FF:000036">
    <property type="entry name" value="HAD family hydrolase"/>
    <property type="match status" value="1"/>
</dbReference>
<dbReference type="NCBIfam" id="TIGR01509">
    <property type="entry name" value="HAD-SF-IA-v3"/>
    <property type="match status" value="1"/>
</dbReference>
<evidence type="ECO:0000256" key="2">
    <source>
        <dbReference type="ARBA" id="ARBA00022723"/>
    </source>
</evidence>
<organism evidence="4 5">
    <name type="scientific">Effusibacillus dendaii</name>
    <dbReference type="NCBI Taxonomy" id="2743772"/>
    <lineage>
        <taxon>Bacteria</taxon>
        <taxon>Bacillati</taxon>
        <taxon>Bacillota</taxon>
        <taxon>Bacilli</taxon>
        <taxon>Bacillales</taxon>
        <taxon>Alicyclobacillaceae</taxon>
        <taxon>Effusibacillus</taxon>
    </lineage>
</organism>
<dbReference type="InterPro" id="IPR041492">
    <property type="entry name" value="HAD_2"/>
</dbReference>
<dbReference type="CDD" id="cd16423">
    <property type="entry name" value="HAD_BPGM-like"/>
    <property type="match status" value="1"/>
</dbReference>
<comment type="similarity">
    <text evidence="1">Belongs to the HAD-like hydrolase superfamily. CbbY/CbbZ/Gph/YieH family.</text>
</comment>
<evidence type="ECO:0000313" key="5">
    <source>
        <dbReference type="Proteomes" id="UP000593802"/>
    </source>
</evidence>
<keyword evidence="3" id="KW-0378">Hydrolase</keyword>
<dbReference type="Pfam" id="PF13419">
    <property type="entry name" value="HAD_2"/>
    <property type="match status" value="1"/>
</dbReference>
<dbReference type="InterPro" id="IPR023214">
    <property type="entry name" value="HAD_sf"/>
</dbReference>
<dbReference type="PANTHER" id="PTHR18901:SF38">
    <property type="entry name" value="PSEUDOURIDINE-5'-PHOSPHATASE"/>
    <property type="match status" value="1"/>
</dbReference>
<dbReference type="AlphaFoldDB" id="A0A7I8DEA3"/>
<keyword evidence="2" id="KW-0479">Metal-binding</keyword>
<dbReference type="PANTHER" id="PTHR18901">
    <property type="entry name" value="2-DEOXYGLUCOSE-6-PHOSPHATE PHOSPHATASE 2"/>
    <property type="match status" value="1"/>
</dbReference>
<dbReference type="SUPFAM" id="SSF56784">
    <property type="entry name" value="HAD-like"/>
    <property type="match status" value="1"/>
</dbReference>